<evidence type="ECO:0000313" key="4">
    <source>
        <dbReference type="Proteomes" id="UP000029736"/>
    </source>
</evidence>
<dbReference type="RefSeq" id="WP_081968787.1">
    <property type="nucleotide sequence ID" value="NZ_CAKZLC010000558.1"/>
</dbReference>
<dbReference type="Proteomes" id="UP000029736">
    <property type="component" value="Unassembled WGS sequence"/>
</dbReference>
<evidence type="ECO:0000256" key="2">
    <source>
        <dbReference type="SAM" id="Phobius"/>
    </source>
</evidence>
<gene>
    <name evidence="3" type="ORF">IX84_16505</name>
</gene>
<keyword evidence="4" id="KW-1185">Reference proteome</keyword>
<feature type="transmembrane region" description="Helical" evidence="2">
    <location>
        <begin position="51"/>
        <end position="71"/>
    </location>
</feature>
<dbReference type="STRING" id="1524460.IX84_16505"/>
<dbReference type="EMBL" id="JPOS01000038">
    <property type="protein sequence ID" value="KGE87247.1"/>
    <property type="molecule type" value="Genomic_DNA"/>
</dbReference>
<sequence>MSKEKPGKKKVVVTTDSKSTAKKVVKPTSSRRSTREVESPQMELAFGKSNYILIAGGLGLVLLGLILMAGGDMPSPDVWEDDIIYSARRTVLAPIVILMGLGMEIWAIFKK</sequence>
<proteinExistence type="predicted"/>
<dbReference type="AlphaFoldDB" id="A0A098S832"/>
<dbReference type="Pfam" id="PF11297">
    <property type="entry name" value="DUF3098"/>
    <property type="match status" value="1"/>
</dbReference>
<reference evidence="3 4" key="1">
    <citation type="journal article" date="2014" name="Int. J. Syst. Evol. Microbiol.">
        <title>Phaeodactylibacter xiamenensis gen. nov., sp. nov., a member of the family Saprospiraceae isolated from the marine alga Phaeodactylum tricornutum.</title>
        <authorList>
            <person name="Chen Z.Jr."/>
            <person name="Lei X."/>
            <person name="Lai Q."/>
            <person name="Li Y."/>
            <person name="Zhang B."/>
            <person name="Zhang J."/>
            <person name="Zhang H."/>
            <person name="Yang L."/>
            <person name="Zheng W."/>
            <person name="Tian Y."/>
            <person name="Yu Z."/>
            <person name="Xu H.Jr."/>
            <person name="Zheng T."/>
        </authorList>
    </citation>
    <scope>NUCLEOTIDE SEQUENCE [LARGE SCALE GENOMIC DNA]</scope>
    <source>
        <strain evidence="3 4">KD52</strain>
    </source>
</reference>
<feature type="compositionally biased region" description="Basic residues" evidence="1">
    <location>
        <begin position="1"/>
        <end position="11"/>
    </location>
</feature>
<keyword evidence="2" id="KW-0812">Transmembrane</keyword>
<keyword evidence="2" id="KW-0472">Membrane</keyword>
<keyword evidence="2" id="KW-1133">Transmembrane helix</keyword>
<evidence type="ECO:0000313" key="3">
    <source>
        <dbReference type="EMBL" id="KGE87247.1"/>
    </source>
</evidence>
<protein>
    <recommendedName>
        <fullName evidence="5">DUF3098 domain-containing protein</fullName>
    </recommendedName>
</protein>
<comment type="caution">
    <text evidence="3">The sequence shown here is derived from an EMBL/GenBank/DDBJ whole genome shotgun (WGS) entry which is preliminary data.</text>
</comment>
<name>A0A098S832_9BACT</name>
<organism evidence="3 4">
    <name type="scientific">Phaeodactylibacter xiamenensis</name>
    <dbReference type="NCBI Taxonomy" id="1524460"/>
    <lineage>
        <taxon>Bacteria</taxon>
        <taxon>Pseudomonadati</taxon>
        <taxon>Bacteroidota</taxon>
        <taxon>Saprospiria</taxon>
        <taxon>Saprospirales</taxon>
        <taxon>Haliscomenobacteraceae</taxon>
        <taxon>Phaeodactylibacter</taxon>
    </lineage>
</organism>
<evidence type="ECO:0000256" key="1">
    <source>
        <dbReference type="SAM" id="MobiDB-lite"/>
    </source>
</evidence>
<accession>A0A098S832</accession>
<dbReference type="OrthoDB" id="963379at2"/>
<evidence type="ECO:0008006" key="5">
    <source>
        <dbReference type="Google" id="ProtNLM"/>
    </source>
</evidence>
<dbReference type="InterPro" id="IPR021448">
    <property type="entry name" value="DUF3098"/>
</dbReference>
<feature type="transmembrane region" description="Helical" evidence="2">
    <location>
        <begin position="91"/>
        <end position="109"/>
    </location>
</feature>
<feature type="region of interest" description="Disordered" evidence="1">
    <location>
        <begin position="1"/>
        <end position="37"/>
    </location>
</feature>